<sequence length="338" mass="37734">MMGGWNKLLENPLLWATRTGLGVVSPRGETARLTVLIHHRVLAARDPVQPSVITAPEFAGQMDMLRTCFRVLPLPDAIIALRAGTLPSRAACITFDDGYADNLTVALPILQERGLHATFFVTSDYLDGGLMFNDRLTEAVRIAPEGRYDLSDIELGCYDLESLASRILAIDDLVKRVKYLPPTLRQERVARVAERLCGDTPLPDNLMMTSDQLLALRDAGMEIGAHTASHPILAEMSDDEARADIIRGKLRLEEILGERVRLFAYPNGRPGLDYYLSHVRMLEELGFDAAVSTARGVATRQTDHFQLPRFSPWSRRPMRAALLLMRNLTQRRPTPPLL</sequence>
<dbReference type="SUPFAM" id="SSF88713">
    <property type="entry name" value="Glycoside hydrolase/deacetylase"/>
    <property type="match status" value="1"/>
</dbReference>
<dbReference type="CDD" id="cd10918">
    <property type="entry name" value="CE4_NodB_like_5s_6s"/>
    <property type="match status" value="1"/>
</dbReference>
<dbReference type="InterPro" id="IPR011330">
    <property type="entry name" value="Glyco_hydro/deAcase_b/a-brl"/>
</dbReference>
<proteinExistence type="predicted"/>
<dbReference type="GO" id="GO:0016810">
    <property type="term" value="F:hydrolase activity, acting on carbon-nitrogen (but not peptide) bonds"/>
    <property type="evidence" value="ECO:0007669"/>
    <property type="project" value="InterPro"/>
</dbReference>
<evidence type="ECO:0000256" key="1">
    <source>
        <dbReference type="ARBA" id="ARBA00004613"/>
    </source>
</evidence>
<dbReference type="EMBL" id="AFWT01000088">
    <property type="protein sequence ID" value="EGV27571.1"/>
    <property type="molecule type" value="Genomic_DNA"/>
</dbReference>
<gene>
    <name evidence="4" type="ORF">ThidrDRAFT_4617</name>
</gene>
<evidence type="ECO:0000313" key="5">
    <source>
        <dbReference type="Proteomes" id="UP000004200"/>
    </source>
</evidence>
<dbReference type="eggNOG" id="COG0726">
    <property type="taxonomic scope" value="Bacteria"/>
</dbReference>
<feature type="domain" description="NodB homology" evidence="3">
    <location>
        <begin position="89"/>
        <end position="338"/>
    </location>
</feature>
<dbReference type="Proteomes" id="UP000004200">
    <property type="component" value="Unassembled WGS sequence"/>
</dbReference>
<dbReference type="PANTHER" id="PTHR34216:SF3">
    <property type="entry name" value="POLY-BETA-1,6-N-ACETYL-D-GLUCOSAMINE N-DEACETYLASE"/>
    <property type="match status" value="1"/>
</dbReference>
<keyword evidence="2" id="KW-0732">Signal</keyword>
<evidence type="ECO:0000256" key="2">
    <source>
        <dbReference type="ARBA" id="ARBA00022729"/>
    </source>
</evidence>
<comment type="caution">
    <text evidence="4">The sequence shown here is derived from an EMBL/GenBank/DDBJ whole genome shotgun (WGS) entry which is preliminary data.</text>
</comment>
<name>G2E8K3_9GAMM</name>
<keyword evidence="5" id="KW-1185">Reference proteome</keyword>
<dbReference type="AlphaFoldDB" id="G2E8K3"/>
<dbReference type="Gene3D" id="3.20.20.370">
    <property type="entry name" value="Glycoside hydrolase/deacetylase"/>
    <property type="match status" value="1"/>
</dbReference>
<dbReference type="PROSITE" id="PS51677">
    <property type="entry name" value="NODB"/>
    <property type="match status" value="1"/>
</dbReference>
<dbReference type="PANTHER" id="PTHR34216">
    <property type="match status" value="1"/>
</dbReference>
<organism evidence="4 5">
    <name type="scientific">Thiorhodococcus drewsii AZ1</name>
    <dbReference type="NCBI Taxonomy" id="765913"/>
    <lineage>
        <taxon>Bacteria</taxon>
        <taxon>Pseudomonadati</taxon>
        <taxon>Pseudomonadota</taxon>
        <taxon>Gammaproteobacteria</taxon>
        <taxon>Chromatiales</taxon>
        <taxon>Chromatiaceae</taxon>
        <taxon>Thiorhodococcus</taxon>
    </lineage>
</organism>
<dbReference type="PATRIC" id="fig|765913.3.peg.4670"/>
<accession>G2E8K3</accession>
<evidence type="ECO:0000313" key="4">
    <source>
        <dbReference type="EMBL" id="EGV27571.1"/>
    </source>
</evidence>
<dbReference type="InterPro" id="IPR002509">
    <property type="entry name" value="NODB_dom"/>
</dbReference>
<dbReference type="InterPro" id="IPR051398">
    <property type="entry name" value="Polysacch_Deacetylase"/>
</dbReference>
<protein>
    <submittedName>
        <fullName evidence="4">Polysaccharide deacetylase</fullName>
    </submittedName>
</protein>
<reference evidence="4 5" key="1">
    <citation type="submission" date="2011-06" db="EMBL/GenBank/DDBJ databases">
        <title>The draft genome of Thiorhodococcus drewsii AZ1.</title>
        <authorList>
            <consortium name="US DOE Joint Genome Institute (JGI-PGF)"/>
            <person name="Lucas S."/>
            <person name="Han J."/>
            <person name="Lapidus A."/>
            <person name="Cheng J.-F."/>
            <person name="Goodwin L."/>
            <person name="Pitluck S."/>
            <person name="Peters L."/>
            <person name="Land M.L."/>
            <person name="Hauser L."/>
            <person name="Vogl K."/>
            <person name="Liu Z."/>
            <person name="Imhoff J."/>
            <person name="Thiel V."/>
            <person name="Frigaard N.-U."/>
            <person name="Bryant D.A."/>
            <person name="Woyke T.J."/>
        </authorList>
    </citation>
    <scope>NUCLEOTIDE SEQUENCE [LARGE SCALE GENOMIC DNA]</scope>
    <source>
        <strain evidence="4 5">AZ1</strain>
    </source>
</reference>
<comment type="subcellular location">
    <subcellularLocation>
        <location evidence="1">Secreted</location>
    </subcellularLocation>
</comment>
<evidence type="ECO:0000259" key="3">
    <source>
        <dbReference type="PROSITE" id="PS51677"/>
    </source>
</evidence>
<dbReference type="GO" id="GO:0005975">
    <property type="term" value="P:carbohydrate metabolic process"/>
    <property type="evidence" value="ECO:0007669"/>
    <property type="project" value="InterPro"/>
</dbReference>
<dbReference type="STRING" id="765913.ThidrDRAFT_4617"/>
<dbReference type="GO" id="GO:0005576">
    <property type="term" value="C:extracellular region"/>
    <property type="evidence" value="ECO:0007669"/>
    <property type="project" value="UniProtKB-SubCell"/>
</dbReference>
<dbReference type="Pfam" id="PF01522">
    <property type="entry name" value="Polysacc_deac_1"/>
    <property type="match status" value="2"/>
</dbReference>